<keyword evidence="7" id="KW-1185">Reference proteome</keyword>
<dbReference type="PANTHER" id="PTHR13793">
    <property type="entry name" value="PHD FINGER PROTEINS"/>
    <property type="match status" value="1"/>
</dbReference>
<feature type="region of interest" description="Disordered" evidence="4">
    <location>
        <begin position="47"/>
        <end position="113"/>
    </location>
</feature>
<dbReference type="AlphaFoldDB" id="A0A315VHR8"/>
<evidence type="ECO:0000256" key="2">
    <source>
        <dbReference type="ARBA" id="ARBA00022771"/>
    </source>
</evidence>
<accession>A0A315VHR8</accession>
<comment type="caution">
    <text evidence="6">The sequence shown here is derived from an EMBL/GenBank/DDBJ whole genome shotgun (WGS) entry which is preliminary data.</text>
</comment>
<feature type="compositionally biased region" description="Polar residues" evidence="4">
    <location>
        <begin position="48"/>
        <end position="62"/>
    </location>
</feature>
<proteinExistence type="predicted"/>
<sequence>MLELCCSTPSCIVAFHVTCAFDHGLEMKTILAENDEVRFKSFCRDHSSAGSNGNHAVSSAASGINGAARSEQRHEPDGAGDPEHGRASHPAPTPASERAERDQLEREKVSQRKQKLQELEDEFYRLVEPSDVAEHLELPLLQVDFLYQFWKLKRKANFNQPLVALKRDEVDNLAQQEQDVLYRRLKLFTHLRQDLERPIWADQNRFGLTQLIQFGSQWGDQLAIRRQRLNLMTSNSAAS</sequence>
<evidence type="ECO:0000256" key="4">
    <source>
        <dbReference type="SAM" id="MobiDB-lite"/>
    </source>
</evidence>
<reference evidence="6 7" key="1">
    <citation type="journal article" date="2018" name="G3 (Bethesda)">
        <title>A High-Quality Reference Genome for the Invasive Mosquitofish Gambusia affinis Using a Chicago Library.</title>
        <authorList>
            <person name="Hoffberg S.L."/>
            <person name="Troendle N.J."/>
            <person name="Glenn T.C."/>
            <person name="Mahmud O."/>
            <person name="Louha S."/>
            <person name="Chalopin D."/>
            <person name="Bennetzen J.L."/>
            <person name="Mauricio R."/>
        </authorList>
    </citation>
    <scope>NUCLEOTIDE SEQUENCE [LARGE SCALE GENOMIC DNA]</scope>
    <source>
        <strain evidence="6">NE01/NJP1002.9</strain>
        <tissue evidence="6">Muscle</tissue>
    </source>
</reference>
<feature type="compositionally biased region" description="Basic and acidic residues" evidence="4">
    <location>
        <begin position="70"/>
        <end position="86"/>
    </location>
</feature>
<dbReference type="PROSITE" id="PS51805">
    <property type="entry name" value="EPHD"/>
    <property type="match status" value="1"/>
</dbReference>
<dbReference type="EMBL" id="NHOQ01001678">
    <property type="protein sequence ID" value="PWA22849.1"/>
    <property type="molecule type" value="Genomic_DNA"/>
</dbReference>
<feature type="domain" description="PHD-type" evidence="5">
    <location>
        <begin position="1"/>
        <end position="47"/>
    </location>
</feature>
<keyword evidence="1" id="KW-0479">Metal-binding</keyword>
<evidence type="ECO:0000313" key="6">
    <source>
        <dbReference type="EMBL" id="PWA22849.1"/>
    </source>
</evidence>
<gene>
    <name evidence="6" type="ORF">CCH79_00002482</name>
</gene>
<evidence type="ECO:0000259" key="5">
    <source>
        <dbReference type="PROSITE" id="PS51805"/>
    </source>
</evidence>
<keyword evidence="2" id="KW-0863">Zinc-finger</keyword>
<keyword evidence="3" id="KW-0862">Zinc</keyword>
<dbReference type="GO" id="GO:0000123">
    <property type="term" value="C:histone acetyltransferase complex"/>
    <property type="evidence" value="ECO:0007669"/>
    <property type="project" value="TreeGrafter"/>
</dbReference>
<dbReference type="Pfam" id="PF13771">
    <property type="entry name" value="zf-HC5HC2H"/>
    <property type="match status" value="1"/>
</dbReference>
<evidence type="ECO:0000313" key="7">
    <source>
        <dbReference type="Proteomes" id="UP000250572"/>
    </source>
</evidence>
<dbReference type="InterPro" id="IPR013083">
    <property type="entry name" value="Znf_RING/FYVE/PHD"/>
</dbReference>
<dbReference type="Proteomes" id="UP000250572">
    <property type="component" value="Unassembled WGS sequence"/>
</dbReference>
<evidence type="ECO:0000256" key="3">
    <source>
        <dbReference type="ARBA" id="ARBA00022833"/>
    </source>
</evidence>
<dbReference type="PANTHER" id="PTHR13793:SF84">
    <property type="entry name" value="E3 UBIQUITIN-PROTEIN LIGASE JADE-2"/>
    <property type="match status" value="1"/>
</dbReference>
<dbReference type="GO" id="GO:0008270">
    <property type="term" value="F:zinc ion binding"/>
    <property type="evidence" value="ECO:0007669"/>
    <property type="project" value="UniProtKB-KW"/>
</dbReference>
<feature type="compositionally biased region" description="Basic and acidic residues" evidence="4">
    <location>
        <begin position="97"/>
        <end position="113"/>
    </location>
</feature>
<name>A0A315VHR8_GAMAF</name>
<dbReference type="Gene3D" id="3.30.40.10">
    <property type="entry name" value="Zinc/RING finger domain, C3HC4 (zinc finger)"/>
    <property type="match status" value="1"/>
</dbReference>
<protein>
    <recommendedName>
        <fullName evidence="5">PHD-type domain-containing protein</fullName>
    </recommendedName>
</protein>
<dbReference type="InterPro" id="IPR050701">
    <property type="entry name" value="Histone_Mod_Regulator"/>
</dbReference>
<evidence type="ECO:0000256" key="1">
    <source>
        <dbReference type="ARBA" id="ARBA00022723"/>
    </source>
</evidence>
<dbReference type="GO" id="GO:0006357">
    <property type="term" value="P:regulation of transcription by RNA polymerase II"/>
    <property type="evidence" value="ECO:0007669"/>
    <property type="project" value="TreeGrafter"/>
</dbReference>
<organism evidence="6 7">
    <name type="scientific">Gambusia affinis</name>
    <name type="common">Western mosquitofish</name>
    <name type="synonym">Heterandria affinis</name>
    <dbReference type="NCBI Taxonomy" id="33528"/>
    <lineage>
        <taxon>Eukaryota</taxon>
        <taxon>Metazoa</taxon>
        <taxon>Chordata</taxon>
        <taxon>Craniata</taxon>
        <taxon>Vertebrata</taxon>
        <taxon>Euteleostomi</taxon>
        <taxon>Actinopterygii</taxon>
        <taxon>Neopterygii</taxon>
        <taxon>Teleostei</taxon>
        <taxon>Neoteleostei</taxon>
        <taxon>Acanthomorphata</taxon>
        <taxon>Ovalentaria</taxon>
        <taxon>Atherinomorphae</taxon>
        <taxon>Cyprinodontiformes</taxon>
        <taxon>Poeciliidae</taxon>
        <taxon>Poeciliinae</taxon>
        <taxon>Gambusia</taxon>
    </lineage>
</organism>
<dbReference type="STRING" id="33528.ENSGAFP00000010334"/>
<dbReference type="InterPro" id="IPR034732">
    <property type="entry name" value="EPHD"/>
</dbReference>